<name>A0A0G3GNJ7_9CORY</name>
<evidence type="ECO:0000313" key="3">
    <source>
        <dbReference type="Proteomes" id="UP000035368"/>
    </source>
</evidence>
<organism evidence="2 3">
    <name type="scientific">Corynebacterium epidermidicanis</name>
    <dbReference type="NCBI Taxonomy" id="1050174"/>
    <lineage>
        <taxon>Bacteria</taxon>
        <taxon>Bacillati</taxon>
        <taxon>Actinomycetota</taxon>
        <taxon>Actinomycetes</taxon>
        <taxon>Mycobacteriales</taxon>
        <taxon>Corynebacteriaceae</taxon>
        <taxon>Corynebacterium</taxon>
    </lineage>
</organism>
<keyword evidence="1" id="KW-1133">Transmembrane helix</keyword>
<feature type="transmembrane region" description="Helical" evidence="1">
    <location>
        <begin position="43"/>
        <end position="63"/>
    </location>
</feature>
<evidence type="ECO:0000256" key="1">
    <source>
        <dbReference type="SAM" id="Phobius"/>
    </source>
</evidence>
<keyword evidence="3" id="KW-1185">Reference proteome</keyword>
<dbReference type="AlphaFoldDB" id="A0A0G3GNJ7"/>
<keyword evidence="1" id="KW-0472">Membrane</keyword>
<dbReference type="Proteomes" id="UP000035368">
    <property type="component" value="Chromosome"/>
</dbReference>
<dbReference type="STRING" id="1050174.CEPID_01100"/>
<accession>A0A0G3GNJ7</accession>
<sequence>MQKQPTRKGSDSINPIHIVLIGLVAAILASFTTAYYVAVGEQFSIRFMLSLGILLGAIALVVVGQKRRVDQGRCRKTR</sequence>
<gene>
    <name evidence="2" type="ORF">CEPID_01100</name>
</gene>
<dbReference type="PATRIC" id="fig|1050174.4.peg.224"/>
<reference evidence="2 3" key="1">
    <citation type="submission" date="2015-05" db="EMBL/GenBank/DDBJ databases">
        <title>Complete genome sequence of Corynebacterium epidermidicanis DSM 45586, isolated from the skin of a dog suffering from pruritus.</title>
        <authorList>
            <person name="Ruckert C."/>
            <person name="Albersmeier A."/>
            <person name="Winkler A."/>
            <person name="Tauch A."/>
        </authorList>
    </citation>
    <scope>NUCLEOTIDE SEQUENCE [LARGE SCALE GENOMIC DNA]</scope>
    <source>
        <strain evidence="2 3">DSM 45586</strain>
    </source>
</reference>
<protein>
    <submittedName>
        <fullName evidence="2">Uncharacterized protein</fullName>
    </submittedName>
</protein>
<keyword evidence="1" id="KW-0812">Transmembrane</keyword>
<dbReference type="EMBL" id="CP011541">
    <property type="protein sequence ID" value="AKK02110.1"/>
    <property type="molecule type" value="Genomic_DNA"/>
</dbReference>
<proteinExistence type="predicted"/>
<feature type="transmembrane region" description="Helical" evidence="1">
    <location>
        <begin position="12"/>
        <end position="37"/>
    </location>
</feature>
<dbReference type="KEGG" id="cei:CEPID_01100"/>
<evidence type="ECO:0000313" key="2">
    <source>
        <dbReference type="EMBL" id="AKK02110.1"/>
    </source>
</evidence>